<protein>
    <submittedName>
        <fullName evidence="3">DUF58 domain-containing protein</fullName>
    </submittedName>
</protein>
<evidence type="ECO:0000256" key="1">
    <source>
        <dbReference type="SAM" id="Phobius"/>
    </source>
</evidence>
<dbReference type="Proteomes" id="UP000708576">
    <property type="component" value="Unassembled WGS sequence"/>
</dbReference>
<dbReference type="Pfam" id="PF01882">
    <property type="entry name" value="DUF58"/>
    <property type="match status" value="1"/>
</dbReference>
<name>A0ABS5JPB0_9BACT</name>
<feature type="transmembrane region" description="Helical" evidence="1">
    <location>
        <begin position="12"/>
        <end position="29"/>
    </location>
</feature>
<sequence>MAKLKIRGRIFFSGLFYYCLAAIILTIALGQFASLFYILGTIGLGLLGAVILLDLILLFYVQQDAIEADRIIDEKFSNGDLNTVQLFFRSNYRFPTYLKVIDEIPVQFQERNFQLNLNLKSGQSETINYDLRPTERGEYLFGTLNILVQSPLRMLVRRWSKADNQMAKVYPSFKEMKQFEMMAISNRLTEFGIKKVRKLGHQMEFDQIRDYIKGDDIRTINWKATARRNHLMVNQYREEKSQQVLSIIDLGRSMKMPFEGMTLLDYAINTSLVMSKIAMLKEDKAGLITFNNEIRTIVSPQRSGKQMQVIMEALYNQKTGFQEQNIRALYTTIKRQIHHRSLLIIYTNFESLSSAKRQIPMLQKLAKEHLVMVIFFENTELRKLTENKATDMEGIYIKTIAEKFAYDKKLIVSELERHGVHTILTEPGKLTIETINKYLELKARGLI</sequence>
<dbReference type="PANTHER" id="PTHR33608:SF3">
    <property type="entry name" value="SLR2013 PROTEIN"/>
    <property type="match status" value="1"/>
</dbReference>
<evidence type="ECO:0000259" key="2">
    <source>
        <dbReference type="Pfam" id="PF01882"/>
    </source>
</evidence>
<evidence type="ECO:0000313" key="3">
    <source>
        <dbReference type="EMBL" id="MBS2096669.1"/>
    </source>
</evidence>
<keyword evidence="4" id="KW-1185">Reference proteome</keyword>
<feature type="domain" description="DUF58" evidence="2">
    <location>
        <begin position="207"/>
        <end position="372"/>
    </location>
</feature>
<comment type="caution">
    <text evidence="3">The sequence shown here is derived from an EMBL/GenBank/DDBJ whole genome shotgun (WGS) entry which is preliminary data.</text>
</comment>
<dbReference type="PANTHER" id="PTHR33608">
    <property type="entry name" value="BLL2464 PROTEIN"/>
    <property type="match status" value="1"/>
</dbReference>
<evidence type="ECO:0000313" key="4">
    <source>
        <dbReference type="Proteomes" id="UP000708576"/>
    </source>
</evidence>
<keyword evidence="1" id="KW-0472">Membrane</keyword>
<dbReference type="InterPro" id="IPR002881">
    <property type="entry name" value="DUF58"/>
</dbReference>
<accession>A0ABS5JPB0</accession>
<dbReference type="InterPro" id="IPR036465">
    <property type="entry name" value="vWFA_dom_sf"/>
</dbReference>
<keyword evidence="1" id="KW-1133">Transmembrane helix</keyword>
<dbReference type="EMBL" id="JAGUCO010000001">
    <property type="protein sequence ID" value="MBS2096669.1"/>
    <property type="molecule type" value="Genomic_DNA"/>
</dbReference>
<organism evidence="3 4">
    <name type="scientific">Carboxylicivirga linearis</name>
    <dbReference type="NCBI Taxonomy" id="1628157"/>
    <lineage>
        <taxon>Bacteria</taxon>
        <taxon>Pseudomonadati</taxon>
        <taxon>Bacteroidota</taxon>
        <taxon>Bacteroidia</taxon>
        <taxon>Marinilabiliales</taxon>
        <taxon>Marinilabiliaceae</taxon>
        <taxon>Carboxylicivirga</taxon>
    </lineage>
</organism>
<dbReference type="RefSeq" id="WP_212211953.1">
    <property type="nucleotide sequence ID" value="NZ_JAGUCO010000001.1"/>
</dbReference>
<proteinExistence type="predicted"/>
<gene>
    <name evidence="3" type="ORF">KEM10_00180</name>
</gene>
<reference evidence="3 4" key="1">
    <citation type="journal article" date="2015" name="Int. J. Syst. Evol. Microbiol.">
        <title>Carboxylicivirga linearis sp. nov., isolated from a sea cucumber culture pond.</title>
        <authorList>
            <person name="Wang F.Q."/>
            <person name="Zhou Y.X."/>
            <person name="Lin X.Z."/>
            <person name="Chen G.J."/>
            <person name="Du Z.J."/>
        </authorList>
    </citation>
    <scope>NUCLEOTIDE SEQUENCE [LARGE SCALE GENOMIC DNA]</scope>
    <source>
        <strain evidence="3 4">FB218</strain>
    </source>
</reference>
<feature type="transmembrane region" description="Helical" evidence="1">
    <location>
        <begin position="35"/>
        <end position="61"/>
    </location>
</feature>
<keyword evidence="1" id="KW-0812">Transmembrane</keyword>
<dbReference type="SUPFAM" id="SSF53300">
    <property type="entry name" value="vWA-like"/>
    <property type="match status" value="1"/>
</dbReference>